<dbReference type="Gene3D" id="1.10.760.10">
    <property type="entry name" value="Cytochrome c-like domain"/>
    <property type="match status" value="1"/>
</dbReference>
<dbReference type="GO" id="GO:0020037">
    <property type="term" value="F:heme binding"/>
    <property type="evidence" value="ECO:0007669"/>
    <property type="project" value="InterPro"/>
</dbReference>
<feature type="compositionally biased region" description="Low complexity" evidence="10">
    <location>
        <begin position="154"/>
        <end position="169"/>
    </location>
</feature>
<dbReference type="InterPro" id="IPR009056">
    <property type="entry name" value="Cyt_c-like_dom"/>
</dbReference>
<reference evidence="12" key="2">
    <citation type="submission" date="2013-10" db="EMBL/GenBank/DDBJ databases">
        <authorList>
            <person name="Aslett M."/>
        </authorList>
    </citation>
    <scope>NUCLEOTIDE SEQUENCE [LARGE SCALE GENOMIC DNA]</scope>
    <source>
        <strain evidence="12">Weybridge</strain>
    </source>
</reference>
<evidence type="ECO:0000256" key="4">
    <source>
        <dbReference type="ARBA" id="ARBA00022617"/>
    </source>
</evidence>
<protein>
    <submittedName>
        <fullName evidence="12">Cytochrome c, putative</fullName>
    </submittedName>
</protein>
<sequence length="208" mass="23104">MRGGMSRWKKFNDDDVPDDFVLPPGDAVRGRLLFKKHCAQCHVIEKDQSVKTGCTLLGPSLYGVYGRTAGSGPRTSLLDSSHAIKESGIVWTDKTLMRYLKNPRQFTQHPLSMNFRGLDSWQDRVDLIWYMKAACEDKTEGLKEGLSSIRTRLQQQQQQPEQQQQQQEQNEQRHPGGGTAVSSGGPMGGPTGYPQGGGGPEGTDREKK</sequence>
<dbReference type="VEuPathDB" id="ToxoDB:EMWEY_00039110"/>
<dbReference type="Proteomes" id="UP000030763">
    <property type="component" value="Unassembled WGS sequence"/>
</dbReference>
<evidence type="ECO:0000256" key="3">
    <source>
        <dbReference type="ARBA" id="ARBA00022448"/>
    </source>
</evidence>
<comment type="subcellular location">
    <subcellularLocation>
        <location evidence="1">Mitochondrion intermembrane space</location>
    </subcellularLocation>
</comment>
<comment type="similarity">
    <text evidence="2 9">Belongs to the cytochrome c family.</text>
</comment>
<gene>
    <name evidence="12" type="ORF">EMWEY_00039110</name>
</gene>
<keyword evidence="5 8" id="KW-0479">Metal-binding</keyword>
<evidence type="ECO:0000259" key="11">
    <source>
        <dbReference type="PROSITE" id="PS51007"/>
    </source>
</evidence>
<dbReference type="GO" id="GO:0046872">
    <property type="term" value="F:metal ion binding"/>
    <property type="evidence" value="ECO:0007669"/>
    <property type="project" value="UniProtKB-KW"/>
</dbReference>
<dbReference type="OrthoDB" id="449280at2759"/>
<evidence type="ECO:0000313" key="12">
    <source>
        <dbReference type="EMBL" id="CDJ57522.1"/>
    </source>
</evidence>
<dbReference type="InterPro" id="IPR002327">
    <property type="entry name" value="Cyt_c_1A/1B"/>
</dbReference>
<keyword evidence="6" id="KW-0249">Electron transport</keyword>
<proteinExistence type="inferred from homology"/>
<evidence type="ECO:0000256" key="7">
    <source>
        <dbReference type="ARBA" id="ARBA00023004"/>
    </source>
</evidence>
<keyword evidence="7 8" id="KW-0408">Iron</keyword>
<evidence type="ECO:0000256" key="10">
    <source>
        <dbReference type="SAM" id="MobiDB-lite"/>
    </source>
</evidence>
<dbReference type="EMBL" id="HG719306">
    <property type="protein sequence ID" value="CDJ57522.1"/>
    <property type="molecule type" value="Genomic_DNA"/>
</dbReference>
<dbReference type="RefSeq" id="XP_013334170.1">
    <property type="nucleotide sequence ID" value="XM_013478716.1"/>
</dbReference>
<evidence type="ECO:0000256" key="6">
    <source>
        <dbReference type="ARBA" id="ARBA00022982"/>
    </source>
</evidence>
<dbReference type="OMA" id="WNDINLM"/>
<dbReference type="PROSITE" id="PS51007">
    <property type="entry name" value="CYTC"/>
    <property type="match status" value="1"/>
</dbReference>
<dbReference type="InterPro" id="IPR036909">
    <property type="entry name" value="Cyt_c-like_dom_sf"/>
</dbReference>
<dbReference type="AlphaFoldDB" id="U6M014"/>
<feature type="region of interest" description="Disordered" evidence="10">
    <location>
        <begin position="151"/>
        <end position="208"/>
    </location>
</feature>
<evidence type="ECO:0000256" key="8">
    <source>
        <dbReference type="PROSITE-ProRule" id="PRU00433"/>
    </source>
</evidence>
<dbReference type="Pfam" id="PF00034">
    <property type="entry name" value="Cytochrom_C"/>
    <property type="match status" value="1"/>
</dbReference>
<feature type="compositionally biased region" description="Gly residues" evidence="10">
    <location>
        <begin position="175"/>
        <end position="201"/>
    </location>
</feature>
<accession>U6M014</accession>
<dbReference type="SUPFAM" id="SSF46626">
    <property type="entry name" value="Cytochrome c"/>
    <property type="match status" value="1"/>
</dbReference>
<evidence type="ECO:0000256" key="9">
    <source>
        <dbReference type="RuleBase" id="RU004426"/>
    </source>
</evidence>
<evidence type="ECO:0000313" key="13">
    <source>
        <dbReference type="Proteomes" id="UP000030763"/>
    </source>
</evidence>
<organism evidence="12 13">
    <name type="scientific">Eimeria maxima</name>
    <name type="common">Coccidian parasite</name>
    <dbReference type="NCBI Taxonomy" id="5804"/>
    <lineage>
        <taxon>Eukaryota</taxon>
        <taxon>Sar</taxon>
        <taxon>Alveolata</taxon>
        <taxon>Apicomplexa</taxon>
        <taxon>Conoidasida</taxon>
        <taxon>Coccidia</taxon>
        <taxon>Eucoccidiorida</taxon>
        <taxon>Eimeriorina</taxon>
        <taxon>Eimeriidae</taxon>
        <taxon>Eimeria</taxon>
    </lineage>
</organism>
<evidence type="ECO:0000256" key="2">
    <source>
        <dbReference type="ARBA" id="ARBA00006488"/>
    </source>
</evidence>
<evidence type="ECO:0000256" key="5">
    <source>
        <dbReference type="ARBA" id="ARBA00022723"/>
    </source>
</evidence>
<dbReference type="GeneID" id="25337897"/>
<keyword evidence="4 8" id="KW-0349">Heme</keyword>
<evidence type="ECO:0000256" key="1">
    <source>
        <dbReference type="ARBA" id="ARBA00004569"/>
    </source>
</evidence>
<keyword evidence="3" id="KW-0813">Transport</keyword>
<dbReference type="GO" id="GO:0009055">
    <property type="term" value="F:electron transfer activity"/>
    <property type="evidence" value="ECO:0007669"/>
    <property type="project" value="InterPro"/>
</dbReference>
<keyword evidence="13" id="KW-1185">Reference proteome</keyword>
<feature type="domain" description="Cytochrome c" evidence="11">
    <location>
        <begin position="25"/>
        <end position="135"/>
    </location>
</feature>
<name>U6M014_EIMMA</name>
<reference evidence="12" key="1">
    <citation type="submission" date="2013-10" db="EMBL/GenBank/DDBJ databases">
        <title>Genomic analysis of the causative agents of coccidiosis in chickens.</title>
        <authorList>
            <person name="Reid A.J."/>
            <person name="Blake D."/>
            <person name="Billington K."/>
            <person name="Browne H."/>
            <person name="Dunn M."/>
            <person name="Hung S."/>
            <person name="Kawahara F."/>
            <person name="Miranda-Saavedra D."/>
            <person name="Mourier T."/>
            <person name="Nagra H."/>
            <person name="Otto T.D."/>
            <person name="Rawlings N."/>
            <person name="Sanchez A."/>
            <person name="Sanders M."/>
            <person name="Subramaniam C."/>
            <person name="Tay Y."/>
            <person name="Dear P."/>
            <person name="Doerig C."/>
            <person name="Gruber A."/>
            <person name="Parkinson J."/>
            <person name="Shirley M."/>
            <person name="Wan K.L."/>
            <person name="Berriman M."/>
            <person name="Tomley F."/>
            <person name="Pain A."/>
        </authorList>
    </citation>
    <scope>NUCLEOTIDE SEQUENCE [LARGE SCALE GENOMIC DNA]</scope>
    <source>
        <strain evidence="12">Weybridge</strain>
    </source>
</reference>
<dbReference type="GO" id="GO:0005758">
    <property type="term" value="C:mitochondrial intermembrane space"/>
    <property type="evidence" value="ECO:0007669"/>
    <property type="project" value="UniProtKB-SubCell"/>
</dbReference>
<dbReference type="PANTHER" id="PTHR11961">
    <property type="entry name" value="CYTOCHROME C"/>
    <property type="match status" value="1"/>
</dbReference>